<evidence type="ECO:0000313" key="2">
    <source>
        <dbReference type="EMBL" id="KAJ8340302.1"/>
    </source>
</evidence>
<gene>
    <name evidence="2" type="ORF">SKAU_G00349350</name>
</gene>
<dbReference type="Proteomes" id="UP001152622">
    <property type="component" value="Chromosome 16"/>
</dbReference>
<keyword evidence="3" id="KW-1185">Reference proteome</keyword>
<feature type="region of interest" description="Disordered" evidence="1">
    <location>
        <begin position="1"/>
        <end position="59"/>
    </location>
</feature>
<accession>A0A9Q1EK63</accession>
<dbReference type="EMBL" id="JAINUF010000016">
    <property type="protein sequence ID" value="KAJ8340302.1"/>
    <property type="molecule type" value="Genomic_DNA"/>
</dbReference>
<proteinExistence type="predicted"/>
<dbReference type="AlphaFoldDB" id="A0A9Q1EK63"/>
<evidence type="ECO:0000256" key="1">
    <source>
        <dbReference type="SAM" id="MobiDB-lite"/>
    </source>
</evidence>
<comment type="caution">
    <text evidence="2">The sequence shown here is derived from an EMBL/GenBank/DDBJ whole genome shotgun (WGS) entry which is preliminary data.</text>
</comment>
<evidence type="ECO:0000313" key="3">
    <source>
        <dbReference type="Proteomes" id="UP001152622"/>
    </source>
</evidence>
<sequence>MGAAGPGGDGSGLRGEGGNRSADNEGDDSARSADAHTGQGAGFCHRGLGTAERKPSQDARVTARCHLFNPGPAPPDRLA</sequence>
<organism evidence="2 3">
    <name type="scientific">Synaphobranchus kaupii</name>
    <name type="common">Kaup's arrowtooth eel</name>
    <dbReference type="NCBI Taxonomy" id="118154"/>
    <lineage>
        <taxon>Eukaryota</taxon>
        <taxon>Metazoa</taxon>
        <taxon>Chordata</taxon>
        <taxon>Craniata</taxon>
        <taxon>Vertebrata</taxon>
        <taxon>Euteleostomi</taxon>
        <taxon>Actinopterygii</taxon>
        <taxon>Neopterygii</taxon>
        <taxon>Teleostei</taxon>
        <taxon>Anguilliformes</taxon>
        <taxon>Synaphobranchidae</taxon>
        <taxon>Synaphobranchus</taxon>
    </lineage>
</organism>
<protein>
    <submittedName>
        <fullName evidence="2">Uncharacterized protein</fullName>
    </submittedName>
</protein>
<feature type="compositionally biased region" description="Gly residues" evidence="1">
    <location>
        <begin position="1"/>
        <end position="18"/>
    </location>
</feature>
<name>A0A9Q1EK63_SYNKA</name>
<reference evidence="2" key="1">
    <citation type="journal article" date="2023" name="Science">
        <title>Genome structures resolve the early diversification of teleost fishes.</title>
        <authorList>
            <person name="Parey E."/>
            <person name="Louis A."/>
            <person name="Montfort J."/>
            <person name="Bouchez O."/>
            <person name="Roques C."/>
            <person name="Iampietro C."/>
            <person name="Lluch J."/>
            <person name="Castinel A."/>
            <person name="Donnadieu C."/>
            <person name="Desvignes T."/>
            <person name="Floi Bucao C."/>
            <person name="Jouanno E."/>
            <person name="Wen M."/>
            <person name="Mejri S."/>
            <person name="Dirks R."/>
            <person name="Jansen H."/>
            <person name="Henkel C."/>
            <person name="Chen W.J."/>
            <person name="Zahm M."/>
            <person name="Cabau C."/>
            <person name="Klopp C."/>
            <person name="Thompson A.W."/>
            <person name="Robinson-Rechavi M."/>
            <person name="Braasch I."/>
            <person name="Lecointre G."/>
            <person name="Bobe J."/>
            <person name="Postlethwait J.H."/>
            <person name="Berthelot C."/>
            <person name="Roest Crollius H."/>
            <person name="Guiguen Y."/>
        </authorList>
    </citation>
    <scope>NUCLEOTIDE SEQUENCE</scope>
    <source>
        <strain evidence="2">WJC10195</strain>
    </source>
</reference>